<feature type="region of interest" description="Disordered" evidence="1">
    <location>
        <begin position="100"/>
        <end position="159"/>
    </location>
</feature>
<sequence length="506" mass="57091">MKNPESTANPPLTNSASGGPPPLLFIDEQERKQNPKSHLRTIVRSNARKSTSLKRKLEQTPIFSSPYVRVIEPEVLVTTKVEVGPPREVESSRALSPRFVKFKPYQTGPRKSTQKRQSKELDSRVDNFVESRNLQLSPRRRDPGEEDHGRPPVSPRTVLGEGRIDPFDIYPIKMQPYMHYLVDHYASVCAWGMPKTPNAGFTYIHTKWVPLCMDNQMAFKSMLLAGETSLRGHQGLDPWSLCALGLASDCVELLNNELNQPEPQVTDVMFATVVNIAAIELIWGKRSNYDNHLRGLKEMFRIRGGLDDPGISSHVRINIIWLNQLGLDNSISIPDDQGMLMPRIEQEISSNTASDHSSSVSQELINILKSIRSLTKVDLYPKHTAIPGELRARYSDIQHQLHSQPSKTNSSDLEASCIYASLVYIDLILLRTPSIVVTQSEIARQLHRTIMQWRSAKEMSENGDVWSWISATASATFGVNSRQKAALIEKFDIAVRSLENRDYEDD</sequence>
<accession>A0A2J6QUB4</accession>
<evidence type="ECO:0000313" key="2">
    <source>
        <dbReference type="EMBL" id="PMD29855.1"/>
    </source>
</evidence>
<dbReference type="InterPro" id="IPR021858">
    <property type="entry name" value="Fun_TF"/>
</dbReference>
<protein>
    <submittedName>
        <fullName evidence="2">Uncharacterized protein</fullName>
    </submittedName>
</protein>
<dbReference type="AlphaFoldDB" id="A0A2J6QUB4"/>
<dbReference type="PANTHER" id="PTHR37540">
    <property type="entry name" value="TRANSCRIPTION FACTOR (ACR-2), PUTATIVE-RELATED-RELATED"/>
    <property type="match status" value="1"/>
</dbReference>
<feature type="region of interest" description="Disordered" evidence="1">
    <location>
        <begin position="1"/>
        <end position="59"/>
    </location>
</feature>
<gene>
    <name evidence="2" type="ORF">L207DRAFT_593167</name>
</gene>
<dbReference type="OrthoDB" id="3539999at2759"/>
<feature type="compositionally biased region" description="Basic and acidic residues" evidence="1">
    <location>
        <begin position="139"/>
        <end position="150"/>
    </location>
</feature>
<feature type="compositionally biased region" description="Polar residues" evidence="1">
    <location>
        <begin position="1"/>
        <end position="17"/>
    </location>
</feature>
<reference evidence="2 3" key="1">
    <citation type="submission" date="2016-04" db="EMBL/GenBank/DDBJ databases">
        <title>A degradative enzymes factory behind the ericoid mycorrhizal symbiosis.</title>
        <authorList>
            <consortium name="DOE Joint Genome Institute"/>
            <person name="Martino E."/>
            <person name="Morin E."/>
            <person name="Grelet G."/>
            <person name="Kuo A."/>
            <person name="Kohler A."/>
            <person name="Daghino S."/>
            <person name="Barry K."/>
            <person name="Choi C."/>
            <person name="Cichocki N."/>
            <person name="Clum A."/>
            <person name="Copeland A."/>
            <person name="Hainaut M."/>
            <person name="Haridas S."/>
            <person name="Labutti K."/>
            <person name="Lindquist E."/>
            <person name="Lipzen A."/>
            <person name="Khouja H.-R."/>
            <person name="Murat C."/>
            <person name="Ohm R."/>
            <person name="Olson A."/>
            <person name="Spatafora J."/>
            <person name="Veneault-Fourrey C."/>
            <person name="Henrissat B."/>
            <person name="Grigoriev I."/>
            <person name="Martin F."/>
            <person name="Perotto S."/>
        </authorList>
    </citation>
    <scope>NUCLEOTIDE SEQUENCE [LARGE SCALE GENOMIC DNA]</scope>
    <source>
        <strain evidence="2 3">F</strain>
    </source>
</reference>
<name>A0A2J6QUB4_HYAVF</name>
<organism evidence="2 3">
    <name type="scientific">Hyaloscypha variabilis (strain UAMH 11265 / GT02V1 / F)</name>
    <name type="common">Meliniomyces variabilis</name>
    <dbReference type="NCBI Taxonomy" id="1149755"/>
    <lineage>
        <taxon>Eukaryota</taxon>
        <taxon>Fungi</taxon>
        <taxon>Dikarya</taxon>
        <taxon>Ascomycota</taxon>
        <taxon>Pezizomycotina</taxon>
        <taxon>Leotiomycetes</taxon>
        <taxon>Helotiales</taxon>
        <taxon>Hyaloscyphaceae</taxon>
        <taxon>Hyaloscypha</taxon>
        <taxon>Hyaloscypha variabilis</taxon>
    </lineage>
</organism>
<evidence type="ECO:0000256" key="1">
    <source>
        <dbReference type="SAM" id="MobiDB-lite"/>
    </source>
</evidence>
<feature type="compositionally biased region" description="Basic and acidic residues" evidence="1">
    <location>
        <begin position="117"/>
        <end position="129"/>
    </location>
</feature>
<dbReference type="PANTHER" id="PTHR37540:SF5">
    <property type="entry name" value="TRANSCRIPTION FACTOR DOMAIN-CONTAINING PROTEIN"/>
    <property type="match status" value="1"/>
</dbReference>
<dbReference type="STRING" id="1149755.A0A2J6QUB4"/>
<dbReference type="Proteomes" id="UP000235786">
    <property type="component" value="Unassembled WGS sequence"/>
</dbReference>
<evidence type="ECO:0000313" key="3">
    <source>
        <dbReference type="Proteomes" id="UP000235786"/>
    </source>
</evidence>
<proteinExistence type="predicted"/>
<keyword evidence="3" id="KW-1185">Reference proteome</keyword>
<dbReference type="Pfam" id="PF11951">
    <property type="entry name" value="Fungal_trans_2"/>
    <property type="match status" value="1"/>
</dbReference>
<dbReference type="EMBL" id="KZ613971">
    <property type="protein sequence ID" value="PMD29855.1"/>
    <property type="molecule type" value="Genomic_DNA"/>
</dbReference>